<organism evidence="1 2">
    <name type="scientific">Bacteroides reticulotermitis</name>
    <dbReference type="NCBI Taxonomy" id="1133319"/>
    <lineage>
        <taxon>Bacteria</taxon>
        <taxon>Pseudomonadati</taxon>
        <taxon>Bacteroidota</taxon>
        <taxon>Bacteroidia</taxon>
        <taxon>Bacteroidales</taxon>
        <taxon>Bacteroidaceae</taxon>
        <taxon>Bacteroides</taxon>
    </lineage>
</organism>
<protein>
    <recommendedName>
        <fullName evidence="3">RloB domain-containing protein</fullName>
    </recommendedName>
</protein>
<dbReference type="Pfam" id="PF13707">
    <property type="entry name" value="RloB"/>
    <property type="match status" value="1"/>
</dbReference>
<reference evidence="1" key="1">
    <citation type="submission" date="2020-08" db="EMBL/GenBank/DDBJ databases">
        <title>Genomic Encyclopedia of Type Strains, Phase IV (KMG-IV): sequencing the most valuable type-strain genomes for metagenomic binning, comparative biology and taxonomic classification.</title>
        <authorList>
            <person name="Goeker M."/>
        </authorList>
    </citation>
    <scope>NUCLEOTIDE SEQUENCE [LARGE SCALE GENOMIC DNA]</scope>
    <source>
        <strain evidence="1">DSM 105720</strain>
    </source>
</reference>
<evidence type="ECO:0000313" key="1">
    <source>
        <dbReference type="EMBL" id="MBB4046429.1"/>
    </source>
</evidence>
<evidence type="ECO:0000313" key="2">
    <source>
        <dbReference type="Proteomes" id="UP000560658"/>
    </source>
</evidence>
<sequence length="196" mass="23094">MGGRKQKIREPKSGIYIVGEGITEQYYFSHIKKILGLHCTIKPRFFGNTSIAEMKKKIEELLRGDIFVICVFDADVAAHNESERKKLEQLQNKYRKNKNLLFCNSLPSIEYWFLLHHEHTNRYFKDAKAAEAALKKYINDYEKTTQFLEKEKWVQDLCSLDKLNQAIERSKRFDPEHGSYTNIHEAFDILLNDMRG</sequence>
<dbReference type="InterPro" id="IPR025591">
    <property type="entry name" value="RloB"/>
</dbReference>
<dbReference type="RefSeq" id="WP_044165775.1">
    <property type="nucleotide sequence ID" value="NZ_JACIER010000036.1"/>
</dbReference>
<gene>
    <name evidence="1" type="ORF">GGR06_004264</name>
</gene>
<name>A0A840D6J1_9BACE</name>
<accession>A0A840D6J1</accession>
<dbReference type="Proteomes" id="UP000560658">
    <property type="component" value="Unassembled WGS sequence"/>
</dbReference>
<evidence type="ECO:0008006" key="3">
    <source>
        <dbReference type="Google" id="ProtNLM"/>
    </source>
</evidence>
<dbReference type="AlphaFoldDB" id="A0A840D6J1"/>
<proteinExistence type="predicted"/>
<comment type="caution">
    <text evidence="1">The sequence shown here is derived from an EMBL/GenBank/DDBJ whole genome shotgun (WGS) entry which is preliminary data.</text>
</comment>
<keyword evidence="2" id="KW-1185">Reference proteome</keyword>
<dbReference type="EMBL" id="JACIER010000036">
    <property type="protein sequence ID" value="MBB4046429.1"/>
    <property type="molecule type" value="Genomic_DNA"/>
</dbReference>